<feature type="transmembrane region" description="Helical" evidence="1">
    <location>
        <begin position="160"/>
        <end position="179"/>
    </location>
</feature>
<keyword evidence="1" id="KW-0472">Membrane</keyword>
<dbReference type="EMBL" id="UINC01032524">
    <property type="protein sequence ID" value="SVB20328.1"/>
    <property type="molecule type" value="Genomic_DNA"/>
</dbReference>
<feature type="transmembrane region" description="Helical" evidence="1">
    <location>
        <begin position="222"/>
        <end position="245"/>
    </location>
</feature>
<feature type="domain" description="Major facilitator superfamily (MFS) profile" evidence="2">
    <location>
        <begin position="88"/>
        <end position="291"/>
    </location>
</feature>
<sequence>ALGGMLNGLGVIFVAVFIGNRLPPALSNAGFDAIEVTRIIHVVVFLLCTITAIVVALGLQKGTPGKKEERPPWRELIFSGLIEGKNPRIALSYATAFVARSDLVILGIFGVLWGTTAGVEQGLPVAEAASQGARIFAVASSAAFVWLLVLGVTMDRFNRITGVVVCMGLAAIGYLSTLFVDDPLSSEAIPFFILLGIGQISAFFGATTLISQEAPRLIRASVIGTFNMSGAVGITVTSGVGGLLFDVYGGAGPFALVGMMNVCVLLLAIVVRIKSPGAMPLAAGVTKAGAD</sequence>
<organism evidence="3">
    <name type="scientific">marine metagenome</name>
    <dbReference type="NCBI Taxonomy" id="408172"/>
    <lineage>
        <taxon>unclassified sequences</taxon>
        <taxon>metagenomes</taxon>
        <taxon>ecological metagenomes</taxon>
    </lineage>
</organism>
<dbReference type="InterPro" id="IPR036259">
    <property type="entry name" value="MFS_trans_sf"/>
</dbReference>
<evidence type="ECO:0000313" key="3">
    <source>
        <dbReference type="EMBL" id="SVB20328.1"/>
    </source>
</evidence>
<dbReference type="PANTHER" id="PTHR23524:SF1">
    <property type="entry name" value="MRH DOMAIN-CONTAINING PROTEIN-RELATED"/>
    <property type="match status" value="1"/>
</dbReference>
<keyword evidence="1" id="KW-0812">Transmembrane</keyword>
<dbReference type="Gene3D" id="1.20.1250.20">
    <property type="entry name" value="MFS general substrate transporter like domains"/>
    <property type="match status" value="1"/>
</dbReference>
<feature type="transmembrane region" description="Helical" evidence="1">
    <location>
        <begin position="133"/>
        <end position="153"/>
    </location>
</feature>
<feature type="transmembrane region" description="Helical" evidence="1">
    <location>
        <begin position="251"/>
        <end position="271"/>
    </location>
</feature>
<gene>
    <name evidence="3" type="ORF">METZ01_LOCUS173182</name>
</gene>
<dbReference type="InterPro" id="IPR011701">
    <property type="entry name" value="MFS"/>
</dbReference>
<protein>
    <recommendedName>
        <fullName evidence="2">Major facilitator superfamily (MFS) profile domain-containing protein</fullName>
    </recommendedName>
</protein>
<keyword evidence="1" id="KW-1133">Transmembrane helix</keyword>
<evidence type="ECO:0000256" key="1">
    <source>
        <dbReference type="SAM" id="Phobius"/>
    </source>
</evidence>
<feature type="non-terminal residue" evidence="3">
    <location>
        <position position="1"/>
    </location>
</feature>
<dbReference type="SUPFAM" id="SSF103473">
    <property type="entry name" value="MFS general substrate transporter"/>
    <property type="match status" value="1"/>
</dbReference>
<dbReference type="GO" id="GO:0022857">
    <property type="term" value="F:transmembrane transporter activity"/>
    <property type="evidence" value="ECO:0007669"/>
    <property type="project" value="InterPro"/>
</dbReference>
<dbReference type="PROSITE" id="PS50850">
    <property type="entry name" value="MFS"/>
    <property type="match status" value="1"/>
</dbReference>
<name>A0A382C2P2_9ZZZZ</name>
<proteinExistence type="predicted"/>
<dbReference type="PANTHER" id="PTHR23524">
    <property type="entry name" value="TRANSPORTER, PUTATIVE (AFU_ORTHOLOGUE AFUA_8G04850)-RELATED"/>
    <property type="match status" value="1"/>
</dbReference>
<dbReference type="Pfam" id="PF07690">
    <property type="entry name" value="MFS_1"/>
    <property type="match status" value="1"/>
</dbReference>
<feature type="transmembrane region" description="Helical" evidence="1">
    <location>
        <begin position="39"/>
        <end position="59"/>
    </location>
</feature>
<feature type="transmembrane region" description="Helical" evidence="1">
    <location>
        <begin position="191"/>
        <end position="210"/>
    </location>
</feature>
<dbReference type="InterPro" id="IPR020846">
    <property type="entry name" value="MFS_dom"/>
</dbReference>
<reference evidence="3" key="1">
    <citation type="submission" date="2018-05" db="EMBL/GenBank/DDBJ databases">
        <authorList>
            <person name="Lanie J.A."/>
            <person name="Ng W.-L."/>
            <person name="Kazmierczak K.M."/>
            <person name="Andrzejewski T.M."/>
            <person name="Davidsen T.M."/>
            <person name="Wayne K.J."/>
            <person name="Tettelin H."/>
            <person name="Glass J.I."/>
            <person name="Rusch D."/>
            <person name="Podicherti R."/>
            <person name="Tsui H.-C.T."/>
            <person name="Winkler M.E."/>
        </authorList>
    </citation>
    <scope>NUCLEOTIDE SEQUENCE</scope>
</reference>
<accession>A0A382C2P2</accession>
<dbReference type="AlphaFoldDB" id="A0A382C2P2"/>
<evidence type="ECO:0000259" key="2">
    <source>
        <dbReference type="PROSITE" id="PS50850"/>
    </source>
</evidence>